<dbReference type="InterPro" id="IPR028002">
    <property type="entry name" value="Myb_DNA-bind_5"/>
</dbReference>
<dbReference type="Pfam" id="PF13873">
    <property type="entry name" value="Myb_DNA-bind_5"/>
    <property type="match status" value="1"/>
</dbReference>
<dbReference type="EMBL" id="OV651822">
    <property type="protein sequence ID" value="CAH1100947.1"/>
    <property type="molecule type" value="Genomic_DNA"/>
</dbReference>
<comment type="subunit">
    <text evidence="1">Self-associates forming complexes of several hundred monomers.</text>
</comment>
<name>A0A9P0CCC9_9CUCU</name>
<dbReference type="Proteomes" id="UP001153636">
    <property type="component" value="Chromosome 10"/>
</dbReference>
<keyword evidence="3" id="KW-0805">Transcription regulation</keyword>
<proteinExistence type="predicted"/>
<evidence type="ECO:0000256" key="2">
    <source>
        <dbReference type="ARBA" id="ARBA00016807"/>
    </source>
</evidence>
<dbReference type="AlphaFoldDB" id="A0A9P0CCC9"/>
<evidence type="ECO:0000256" key="5">
    <source>
        <dbReference type="ARBA" id="ARBA00025466"/>
    </source>
</evidence>
<evidence type="ECO:0000313" key="8">
    <source>
        <dbReference type="Proteomes" id="UP001153636"/>
    </source>
</evidence>
<evidence type="ECO:0000256" key="4">
    <source>
        <dbReference type="ARBA" id="ARBA00023163"/>
    </source>
</evidence>
<evidence type="ECO:0000256" key="1">
    <source>
        <dbReference type="ARBA" id="ARBA00011764"/>
    </source>
</evidence>
<dbReference type="GO" id="GO:0005634">
    <property type="term" value="C:nucleus"/>
    <property type="evidence" value="ECO:0007669"/>
    <property type="project" value="TreeGrafter"/>
</dbReference>
<organism evidence="7 8">
    <name type="scientific">Psylliodes chrysocephalus</name>
    <dbReference type="NCBI Taxonomy" id="3402493"/>
    <lineage>
        <taxon>Eukaryota</taxon>
        <taxon>Metazoa</taxon>
        <taxon>Ecdysozoa</taxon>
        <taxon>Arthropoda</taxon>
        <taxon>Hexapoda</taxon>
        <taxon>Insecta</taxon>
        <taxon>Pterygota</taxon>
        <taxon>Neoptera</taxon>
        <taxon>Endopterygota</taxon>
        <taxon>Coleoptera</taxon>
        <taxon>Polyphaga</taxon>
        <taxon>Cucujiformia</taxon>
        <taxon>Chrysomeloidea</taxon>
        <taxon>Chrysomelidae</taxon>
        <taxon>Galerucinae</taxon>
        <taxon>Alticini</taxon>
        <taxon>Psylliodes</taxon>
    </lineage>
</organism>
<evidence type="ECO:0000256" key="3">
    <source>
        <dbReference type="ARBA" id="ARBA00023015"/>
    </source>
</evidence>
<dbReference type="OrthoDB" id="7543230at2759"/>
<reference evidence="7" key="1">
    <citation type="submission" date="2022-01" db="EMBL/GenBank/DDBJ databases">
        <authorList>
            <person name="King R."/>
        </authorList>
    </citation>
    <scope>NUCLEOTIDE SEQUENCE</scope>
</reference>
<comment type="function">
    <text evidence="5">Involved in transvection phenomena (= synapsis-dependent gene expression), where the synaptic pairing of chromosomes carrying genes with which zeste interacts influences the expression of these genes. Zeste binds to DNA and stimulates transcription from a nearby promoter.</text>
</comment>
<keyword evidence="8" id="KW-1185">Reference proteome</keyword>
<gene>
    <name evidence="7" type="ORF">PSYICH_LOCUS2018</name>
</gene>
<feature type="domain" description="Myb/SANT-like DNA-binding" evidence="6">
    <location>
        <begin position="4"/>
        <end position="56"/>
    </location>
</feature>
<keyword evidence="4" id="KW-0804">Transcription</keyword>
<evidence type="ECO:0000313" key="7">
    <source>
        <dbReference type="EMBL" id="CAH1100947.1"/>
    </source>
</evidence>
<dbReference type="PANTHER" id="PTHR23098">
    <property type="entry name" value="AGAP001331-PA-RELATED"/>
    <property type="match status" value="1"/>
</dbReference>
<evidence type="ECO:0000259" key="6">
    <source>
        <dbReference type="Pfam" id="PF13873"/>
    </source>
</evidence>
<protein>
    <recommendedName>
        <fullName evidence="2">Regulatory protein zeste</fullName>
    </recommendedName>
</protein>
<sequence length="241" mass="27577">MYSGKLTNRFTMETSRALWEEISNLLNSIPGAPAKDFRQWRKTWTDIKKNTKSKLTTNRQELNATGGGVPDMLQLTDMDNKILQIVTPTALVGDARILQPNVIFDFSNSHNIQRNGALPSVKESEVEGEHEVEEEVEDDHNYSQFPLPTATVISGEEKETPKKKYISKTTRLSKSLEHGAKLLETSQNKVSVKSNYYERKLAILERDSKNNEWFQKKQVAIGEQTLKEFTEIKEILLKKFC</sequence>
<accession>A0A9P0CCC9</accession>
<dbReference type="PANTHER" id="PTHR23098:SF16">
    <property type="entry name" value="REGULATORY PROTEIN ZESTE"/>
    <property type="match status" value="1"/>
</dbReference>